<keyword evidence="3" id="KW-1185">Reference proteome</keyword>
<dbReference type="InterPro" id="IPR012337">
    <property type="entry name" value="RNaseH-like_sf"/>
</dbReference>
<name>A0ABW6AK20_9BACT</name>
<reference evidence="3" key="1">
    <citation type="journal article" date="2019" name="Int. J. Syst. Evol. Microbiol.">
        <title>The Global Catalogue of Microorganisms (GCM) 10K type strain sequencing project: providing services to taxonomists for standard genome sequencing and annotation.</title>
        <authorList>
            <consortium name="The Broad Institute Genomics Platform"/>
            <consortium name="The Broad Institute Genome Sequencing Center for Infectious Disease"/>
            <person name="Wu L."/>
            <person name="Ma J."/>
        </authorList>
    </citation>
    <scope>NUCLEOTIDE SEQUENCE [LARGE SCALE GENOMIC DNA]</scope>
    <source>
        <strain evidence="3">KCTC 52490</strain>
    </source>
</reference>
<evidence type="ECO:0000313" key="3">
    <source>
        <dbReference type="Proteomes" id="UP001597512"/>
    </source>
</evidence>
<dbReference type="InterPro" id="IPR001584">
    <property type="entry name" value="Integrase_cat-core"/>
</dbReference>
<proteinExistence type="predicted"/>
<gene>
    <name evidence="2" type="ORF">ACFS25_13420</name>
</gene>
<dbReference type="SUPFAM" id="SSF53098">
    <property type="entry name" value="Ribonuclease H-like"/>
    <property type="match status" value="1"/>
</dbReference>
<dbReference type="EMBL" id="JBHUOM010000006">
    <property type="protein sequence ID" value="MFD2934788.1"/>
    <property type="molecule type" value="Genomic_DNA"/>
</dbReference>
<organism evidence="2 3">
    <name type="scientific">Spirosoma flavum</name>
    <dbReference type="NCBI Taxonomy" id="2048557"/>
    <lineage>
        <taxon>Bacteria</taxon>
        <taxon>Pseudomonadati</taxon>
        <taxon>Bacteroidota</taxon>
        <taxon>Cytophagia</taxon>
        <taxon>Cytophagales</taxon>
        <taxon>Cytophagaceae</taxon>
        <taxon>Spirosoma</taxon>
    </lineage>
</organism>
<comment type="caution">
    <text evidence="2">The sequence shown here is derived from an EMBL/GenBank/DDBJ whole genome shotgun (WGS) entry which is preliminary data.</text>
</comment>
<accession>A0ABW6AK20</accession>
<evidence type="ECO:0000313" key="2">
    <source>
        <dbReference type="EMBL" id="MFD2934788.1"/>
    </source>
</evidence>
<dbReference type="Pfam" id="PF13683">
    <property type="entry name" value="rve_3"/>
    <property type="match status" value="1"/>
</dbReference>
<dbReference type="RefSeq" id="WP_381501462.1">
    <property type="nucleotide sequence ID" value="NZ_JBHUOM010000006.1"/>
</dbReference>
<feature type="domain" description="Integrase catalytic" evidence="1">
    <location>
        <begin position="3"/>
        <end position="41"/>
    </location>
</feature>
<dbReference type="Proteomes" id="UP001597512">
    <property type="component" value="Unassembled WGS sequence"/>
</dbReference>
<protein>
    <submittedName>
        <fullName evidence="2">Integrase core domain-containing protein</fullName>
    </submittedName>
</protein>
<sequence>MKEDFNLRGFPTFGTAETAVEQAISAYNSVRPHASLGYKTPIIRLTKGKAINP</sequence>
<evidence type="ECO:0000259" key="1">
    <source>
        <dbReference type="Pfam" id="PF13683"/>
    </source>
</evidence>